<sequence length="171" mass="18224">MRPLLKGTLVSILTLLAGSARAAMPVVGQPAPAFQSLDQDGHPVALADFKGKPVVLYFYPKDETPGCTTEACSFRDGYAAIQATGAVILGVSADDVASHKAFAEKFHLPFRLVADADHRIIDAYGVRMPVLGWAKRTTFLVDRAGVIRKVFQGVNPAGHAQEVLAALKTLP</sequence>
<dbReference type="InterPro" id="IPR036249">
    <property type="entry name" value="Thioredoxin-like_sf"/>
</dbReference>
<dbReference type="PIRSF" id="PIRSF000239">
    <property type="entry name" value="AHPC"/>
    <property type="match status" value="1"/>
</dbReference>
<evidence type="ECO:0000256" key="4">
    <source>
        <dbReference type="ARBA" id="ARBA00022559"/>
    </source>
</evidence>
<name>A0ABQ5QBH5_9BACT</name>
<evidence type="ECO:0000256" key="13">
    <source>
        <dbReference type="SAM" id="SignalP"/>
    </source>
</evidence>
<dbReference type="Pfam" id="PF00578">
    <property type="entry name" value="AhpC-TSA"/>
    <property type="match status" value="1"/>
</dbReference>
<gene>
    <name evidence="15" type="ORF">GETHPA_29330</name>
</gene>
<proteinExistence type="inferred from homology"/>
<keyword evidence="6" id="KW-0560">Oxidoreductase</keyword>
<keyword evidence="13" id="KW-0732">Signal</keyword>
<feature type="signal peptide" evidence="13">
    <location>
        <begin position="1"/>
        <end position="22"/>
    </location>
</feature>
<accession>A0ABQ5QBH5</accession>
<comment type="similarity">
    <text evidence="10">Belongs to the peroxiredoxin family. BCP/PrxQ subfamily.</text>
</comment>
<evidence type="ECO:0000256" key="6">
    <source>
        <dbReference type="ARBA" id="ARBA00023002"/>
    </source>
</evidence>
<reference evidence="15 16" key="1">
    <citation type="journal article" date="2023" name="Antonie Van Leeuwenhoek">
        <title>Mesoterricola silvestris gen. nov., sp. nov., Mesoterricola sediminis sp. nov., Geothrix oryzae sp. nov., Geothrix edaphica sp. nov., Geothrix rubra sp. nov., and Geothrix limicola sp. nov., six novel members of Acidobacteriota isolated from soils.</title>
        <authorList>
            <person name="Itoh H."/>
            <person name="Sugisawa Y."/>
            <person name="Mise K."/>
            <person name="Xu Z."/>
            <person name="Kuniyasu M."/>
            <person name="Ushijima N."/>
            <person name="Kawano K."/>
            <person name="Kobayashi E."/>
            <person name="Shiratori Y."/>
            <person name="Masuda Y."/>
            <person name="Senoo K."/>
        </authorList>
    </citation>
    <scope>NUCLEOTIDE SEQUENCE [LARGE SCALE GENOMIC DNA]</scope>
    <source>
        <strain evidence="15 16">Red803</strain>
    </source>
</reference>
<dbReference type="InterPro" id="IPR000866">
    <property type="entry name" value="AhpC/TSA"/>
</dbReference>
<dbReference type="Proteomes" id="UP001165089">
    <property type="component" value="Unassembled WGS sequence"/>
</dbReference>
<comment type="caution">
    <text evidence="15">The sequence shown here is derived from an EMBL/GenBank/DDBJ whole genome shotgun (WGS) entry which is preliminary data.</text>
</comment>
<dbReference type="CDD" id="cd03017">
    <property type="entry name" value="PRX_BCP"/>
    <property type="match status" value="1"/>
</dbReference>
<organism evidence="15 16">
    <name type="scientific">Geothrix rubra</name>
    <dbReference type="NCBI Taxonomy" id="2927977"/>
    <lineage>
        <taxon>Bacteria</taxon>
        <taxon>Pseudomonadati</taxon>
        <taxon>Acidobacteriota</taxon>
        <taxon>Holophagae</taxon>
        <taxon>Holophagales</taxon>
        <taxon>Holophagaceae</taxon>
        <taxon>Geothrix</taxon>
    </lineage>
</organism>
<evidence type="ECO:0000256" key="12">
    <source>
        <dbReference type="ARBA" id="ARBA00049091"/>
    </source>
</evidence>
<keyword evidence="16" id="KW-1185">Reference proteome</keyword>
<evidence type="ECO:0000313" key="15">
    <source>
        <dbReference type="EMBL" id="GLH71399.1"/>
    </source>
</evidence>
<dbReference type="RefSeq" id="WP_285727676.1">
    <property type="nucleotide sequence ID" value="NZ_BSDD01000007.1"/>
</dbReference>
<evidence type="ECO:0000256" key="11">
    <source>
        <dbReference type="ARBA" id="ARBA00042639"/>
    </source>
</evidence>
<evidence type="ECO:0000256" key="10">
    <source>
        <dbReference type="ARBA" id="ARBA00038489"/>
    </source>
</evidence>
<dbReference type="PANTHER" id="PTHR42801">
    <property type="entry name" value="THIOREDOXIN-DEPENDENT PEROXIDE REDUCTASE"/>
    <property type="match status" value="1"/>
</dbReference>
<evidence type="ECO:0000256" key="3">
    <source>
        <dbReference type="ARBA" id="ARBA00013017"/>
    </source>
</evidence>
<dbReference type="Gene3D" id="3.40.30.10">
    <property type="entry name" value="Glutaredoxin"/>
    <property type="match status" value="1"/>
</dbReference>
<keyword evidence="5" id="KW-0049">Antioxidant</keyword>
<evidence type="ECO:0000256" key="8">
    <source>
        <dbReference type="ARBA" id="ARBA00023284"/>
    </source>
</evidence>
<dbReference type="InterPro" id="IPR013766">
    <property type="entry name" value="Thioredoxin_domain"/>
</dbReference>
<evidence type="ECO:0000256" key="9">
    <source>
        <dbReference type="ARBA" id="ARBA00032824"/>
    </source>
</evidence>
<comment type="function">
    <text evidence="1">Thiol-specific peroxidase that catalyzes the reduction of hydrogen peroxide and organic hydroperoxides to water and alcohols, respectively. Plays a role in cell protection against oxidative stress by detoxifying peroxides and as sensor of hydrogen peroxide-mediated signaling events.</text>
</comment>
<comment type="catalytic activity">
    <reaction evidence="12">
        <text>a hydroperoxide + [thioredoxin]-dithiol = an alcohol + [thioredoxin]-disulfide + H2O</text>
        <dbReference type="Rhea" id="RHEA:62620"/>
        <dbReference type="Rhea" id="RHEA-COMP:10698"/>
        <dbReference type="Rhea" id="RHEA-COMP:10700"/>
        <dbReference type="ChEBI" id="CHEBI:15377"/>
        <dbReference type="ChEBI" id="CHEBI:29950"/>
        <dbReference type="ChEBI" id="CHEBI:30879"/>
        <dbReference type="ChEBI" id="CHEBI:35924"/>
        <dbReference type="ChEBI" id="CHEBI:50058"/>
        <dbReference type="EC" id="1.11.1.24"/>
    </reaction>
</comment>
<evidence type="ECO:0000313" key="16">
    <source>
        <dbReference type="Proteomes" id="UP001165089"/>
    </source>
</evidence>
<evidence type="ECO:0000256" key="7">
    <source>
        <dbReference type="ARBA" id="ARBA00023157"/>
    </source>
</evidence>
<evidence type="ECO:0000256" key="5">
    <source>
        <dbReference type="ARBA" id="ARBA00022862"/>
    </source>
</evidence>
<dbReference type="SUPFAM" id="SSF52833">
    <property type="entry name" value="Thioredoxin-like"/>
    <property type="match status" value="1"/>
</dbReference>
<keyword evidence="8" id="KW-0676">Redox-active center</keyword>
<dbReference type="InterPro" id="IPR024706">
    <property type="entry name" value="Peroxiredoxin_AhpC-typ"/>
</dbReference>
<comment type="subunit">
    <text evidence="2">Monomer.</text>
</comment>
<feature type="domain" description="Thioredoxin" evidence="14">
    <location>
        <begin position="25"/>
        <end position="171"/>
    </location>
</feature>
<dbReference type="PANTHER" id="PTHR42801:SF4">
    <property type="entry name" value="AHPC_TSA FAMILY PROTEIN"/>
    <property type="match status" value="1"/>
</dbReference>
<dbReference type="InterPro" id="IPR050924">
    <property type="entry name" value="Peroxiredoxin_BCP/PrxQ"/>
</dbReference>
<evidence type="ECO:0000256" key="1">
    <source>
        <dbReference type="ARBA" id="ARBA00003330"/>
    </source>
</evidence>
<evidence type="ECO:0000259" key="14">
    <source>
        <dbReference type="PROSITE" id="PS51352"/>
    </source>
</evidence>
<keyword evidence="7" id="KW-1015">Disulfide bond</keyword>
<keyword evidence="4" id="KW-0575">Peroxidase</keyword>
<evidence type="ECO:0000256" key="2">
    <source>
        <dbReference type="ARBA" id="ARBA00011245"/>
    </source>
</evidence>
<dbReference type="EMBL" id="BSDD01000007">
    <property type="protein sequence ID" value="GLH71399.1"/>
    <property type="molecule type" value="Genomic_DNA"/>
</dbReference>
<dbReference type="EC" id="1.11.1.24" evidence="3"/>
<protein>
    <recommendedName>
        <fullName evidence="3">thioredoxin-dependent peroxiredoxin</fullName>
        <ecNumber evidence="3">1.11.1.24</ecNumber>
    </recommendedName>
    <alternativeName>
        <fullName evidence="9">Thioredoxin peroxidase</fullName>
    </alternativeName>
    <alternativeName>
        <fullName evidence="11">Thioredoxin-dependent peroxiredoxin Bcp</fullName>
    </alternativeName>
</protein>
<dbReference type="PROSITE" id="PS51352">
    <property type="entry name" value="THIOREDOXIN_2"/>
    <property type="match status" value="1"/>
</dbReference>
<feature type="chain" id="PRO_5045165952" description="thioredoxin-dependent peroxiredoxin" evidence="13">
    <location>
        <begin position="23"/>
        <end position="171"/>
    </location>
</feature>